<accession>A0AAU2K398</accession>
<proteinExistence type="predicted"/>
<dbReference type="AlphaFoldDB" id="A0AAU2K398"/>
<evidence type="ECO:0000313" key="1">
    <source>
        <dbReference type="EMBL" id="WTU79025.1"/>
    </source>
</evidence>
<sequence length="162" mass="17649">MNERLGEFWNGAAEENHSIAQTSGGEQGFKPFPLDAPKIYEEDMTFRHEKAPASVVHSSESLAPNDRQSITVKWAGEGDHDAMTSMQLRMAETLQTPAEGHRFSHRAIVLGHIRALLSAGRGLNLTISLCDQGAKKRRPVGRSGVIRAGRSGGACAEFLLRV</sequence>
<name>A0AAU2K398_9ACTN</name>
<protein>
    <submittedName>
        <fullName evidence="1">Uncharacterized protein</fullName>
    </submittedName>
</protein>
<organism evidence="1">
    <name type="scientific">Streptomyces sp. NBC_00049</name>
    <dbReference type="NCBI Taxonomy" id="2903617"/>
    <lineage>
        <taxon>Bacteria</taxon>
        <taxon>Bacillati</taxon>
        <taxon>Actinomycetota</taxon>
        <taxon>Actinomycetes</taxon>
        <taxon>Kitasatosporales</taxon>
        <taxon>Streptomycetaceae</taxon>
        <taxon>Streptomyces</taxon>
    </lineage>
</organism>
<gene>
    <name evidence="1" type="ORF">OG327_15975</name>
</gene>
<dbReference type="EMBL" id="CP108264">
    <property type="protein sequence ID" value="WTU79025.1"/>
    <property type="molecule type" value="Genomic_DNA"/>
</dbReference>
<reference evidence="1" key="1">
    <citation type="submission" date="2022-10" db="EMBL/GenBank/DDBJ databases">
        <title>The complete genomes of actinobacterial strains from the NBC collection.</title>
        <authorList>
            <person name="Joergensen T.S."/>
            <person name="Alvarez Arevalo M."/>
            <person name="Sterndorff E.B."/>
            <person name="Faurdal D."/>
            <person name="Vuksanovic O."/>
            <person name="Mourched A.-S."/>
            <person name="Charusanti P."/>
            <person name="Shaw S."/>
            <person name="Blin K."/>
            <person name="Weber T."/>
        </authorList>
    </citation>
    <scope>NUCLEOTIDE SEQUENCE</scope>
    <source>
        <strain evidence="1">NBC_00049</strain>
    </source>
</reference>